<dbReference type="AlphaFoldDB" id="A0A4Z2HHS7"/>
<comment type="caution">
    <text evidence="1">The sequence shown here is derived from an EMBL/GenBank/DDBJ whole genome shotgun (WGS) entry which is preliminary data.</text>
</comment>
<accession>A0A4Z2HHS7</accession>
<protein>
    <submittedName>
        <fullName evidence="1">Uncharacterized protein</fullName>
    </submittedName>
</protein>
<evidence type="ECO:0000313" key="2">
    <source>
        <dbReference type="Proteomes" id="UP000314294"/>
    </source>
</evidence>
<evidence type="ECO:0000313" key="1">
    <source>
        <dbReference type="EMBL" id="TNN65459.1"/>
    </source>
</evidence>
<sequence>MHKPCSSRRCLSTNIARFMYRGPVAKATWQRIGTLHKSGGKKGTTNPDPFNCTPALGTAANISEDERGEGYVTTAAGPETARITHHLAWSAMALQKREVAPRFAFPGPV</sequence>
<dbReference type="EMBL" id="SRLO01000234">
    <property type="protein sequence ID" value="TNN65459.1"/>
    <property type="molecule type" value="Genomic_DNA"/>
</dbReference>
<organism evidence="1 2">
    <name type="scientific">Liparis tanakae</name>
    <name type="common">Tanaka's snailfish</name>
    <dbReference type="NCBI Taxonomy" id="230148"/>
    <lineage>
        <taxon>Eukaryota</taxon>
        <taxon>Metazoa</taxon>
        <taxon>Chordata</taxon>
        <taxon>Craniata</taxon>
        <taxon>Vertebrata</taxon>
        <taxon>Euteleostomi</taxon>
        <taxon>Actinopterygii</taxon>
        <taxon>Neopterygii</taxon>
        <taxon>Teleostei</taxon>
        <taxon>Neoteleostei</taxon>
        <taxon>Acanthomorphata</taxon>
        <taxon>Eupercaria</taxon>
        <taxon>Perciformes</taxon>
        <taxon>Cottioidei</taxon>
        <taxon>Cottales</taxon>
        <taxon>Liparidae</taxon>
        <taxon>Liparis</taxon>
    </lineage>
</organism>
<keyword evidence="2" id="KW-1185">Reference proteome</keyword>
<name>A0A4Z2HHS7_9TELE</name>
<reference evidence="1 2" key="1">
    <citation type="submission" date="2019-03" db="EMBL/GenBank/DDBJ databases">
        <title>First draft genome of Liparis tanakae, snailfish: a comprehensive survey of snailfish specific genes.</title>
        <authorList>
            <person name="Kim W."/>
            <person name="Song I."/>
            <person name="Jeong J.-H."/>
            <person name="Kim D."/>
            <person name="Kim S."/>
            <person name="Ryu S."/>
            <person name="Song J.Y."/>
            <person name="Lee S.K."/>
        </authorList>
    </citation>
    <scope>NUCLEOTIDE SEQUENCE [LARGE SCALE GENOMIC DNA]</scope>
    <source>
        <tissue evidence="1">Muscle</tissue>
    </source>
</reference>
<dbReference type="Proteomes" id="UP000314294">
    <property type="component" value="Unassembled WGS sequence"/>
</dbReference>
<proteinExistence type="predicted"/>
<gene>
    <name evidence="1" type="ORF">EYF80_024278</name>
</gene>